<dbReference type="STRING" id="1123510.GCA_000620025_01430"/>
<dbReference type="EMBL" id="AP018933">
    <property type="protein sequence ID" value="BBG29940.1"/>
    <property type="molecule type" value="Genomic_DNA"/>
</dbReference>
<keyword evidence="9" id="KW-1185">Reference proteome</keyword>
<dbReference type="KEGG" id="zpl:ZBT109_1180"/>
<proteinExistence type="inferred from homology"/>
<dbReference type="GO" id="GO:0005829">
    <property type="term" value="C:cytosol"/>
    <property type="evidence" value="ECO:0007669"/>
    <property type="project" value="TreeGrafter"/>
</dbReference>
<protein>
    <recommendedName>
        <fullName evidence="5 7">S-formylglutathione hydrolase</fullName>
        <ecNumber evidence="5 7">3.1.2.12</ecNumber>
    </recommendedName>
</protein>
<dbReference type="GO" id="GO:0018738">
    <property type="term" value="F:S-formylglutathione hydrolase activity"/>
    <property type="evidence" value="ECO:0007669"/>
    <property type="project" value="UniProtKB-UniRule"/>
</dbReference>
<dbReference type="RefSeq" id="WP_051523730.1">
    <property type="nucleotide sequence ID" value="NZ_AP018933.1"/>
</dbReference>
<keyword evidence="2 7" id="KW-0719">Serine esterase</keyword>
<comment type="function">
    <text evidence="7">Serine hydrolase involved in the detoxification of formaldehyde.</text>
</comment>
<evidence type="ECO:0000256" key="5">
    <source>
        <dbReference type="NCBIfam" id="TIGR02821"/>
    </source>
</evidence>
<dbReference type="Proteomes" id="UP000267342">
    <property type="component" value="Chromosome"/>
</dbReference>
<dbReference type="FunFam" id="3.40.50.1820:FF:000002">
    <property type="entry name" value="S-formylglutathione hydrolase"/>
    <property type="match status" value="1"/>
</dbReference>
<accession>A0A348HE88</accession>
<feature type="active site" description="Charge relay system" evidence="6">
    <location>
        <position position="278"/>
    </location>
</feature>
<evidence type="ECO:0000256" key="6">
    <source>
        <dbReference type="PIRSR" id="PIRSR614186-1"/>
    </source>
</evidence>
<dbReference type="NCBIfam" id="TIGR02821">
    <property type="entry name" value="fghA_ester_D"/>
    <property type="match status" value="1"/>
</dbReference>
<comment type="similarity">
    <text evidence="1 7">Belongs to the esterase D family.</text>
</comment>
<evidence type="ECO:0000256" key="7">
    <source>
        <dbReference type="RuleBase" id="RU363068"/>
    </source>
</evidence>
<evidence type="ECO:0000256" key="1">
    <source>
        <dbReference type="ARBA" id="ARBA00005622"/>
    </source>
</evidence>
<dbReference type="PANTHER" id="PTHR10061:SF1">
    <property type="entry name" value="S-FORMYLGLUTATHIONE HYDROLASE YEIG"/>
    <property type="match status" value="1"/>
</dbReference>
<feature type="active site" description="Charge relay system" evidence="6">
    <location>
        <position position="166"/>
    </location>
</feature>
<sequence>MTERNAVPLPLQDVTPTSDALECIEAHVSAGGSYRRYRHASKALGCDMTFGIFLPPQAVDALCPVVWWLSGLTCTDENFMQKAGAHRVAAERGIILVCPDTSPRDTGIESDDDPLYLGAGAGFYLNATQAPWQAHYRMFDYVTEELPELIRQNFPVAKRCSIMGHSMGGLGALVCGLRLRDRYCAISAFAPMAHPSSAPWGQAAFSAYLGNDPTLWLDYDPCVLVQEELSPADAIPILIDQGDADPYLDEQLCAEDFRDACLSANYPLTLRYQAGYDHSYFFVASFIEEHLHHHADALSKEDDTF</sequence>
<dbReference type="PANTHER" id="PTHR10061">
    <property type="entry name" value="S-FORMYLGLUTATHIONE HYDROLASE"/>
    <property type="match status" value="1"/>
</dbReference>
<evidence type="ECO:0000313" key="9">
    <source>
        <dbReference type="Proteomes" id="UP000267342"/>
    </source>
</evidence>
<dbReference type="InterPro" id="IPR000801">
    <property type="entry name" value="Esterase-like"/>
</dbReference>
<dbReference type="SUPFAM" id="SSF53474">
    <property type="entry name" value="alpha/beta-Hydrolases"/>
    <property type="match status" value="1"/>
</dbReference>
<feature type="active site" description="Charge relay system" evidence="6">
    <location>
        <position position="245"/>
    </location>
</feature>
<evidence type="ECO:0000313" key="8">
    <source>
        <dbReference type="EMBL" id="BBG29940.1"/>
    </source>
</evidence>
<dbReference type="InterPro" id="IPR029058">
    <property type="entry name" value="AB_hydrolase_fold"/>
</dbReference>
<keyword evidence="3 7" id="KW-0378">Hydrolase</keyword>
<dbReference type="AlphaFoldDB" id="A0A348HE88"/>
<dbReference type="EC" id="3.1.2.12" evidence="5 7"/>
<organism evidence="8 9">
    <name type="scientific">Zymobacter palmae</name>
    <dbReference type="NCBI Taxonomy" id="33074"/>
    <lineage>
        <taxon>Bacteria</taxon>
        <taxon>Pseudomonadati</taxon>
        <taxon>Pseudomonadota</taxon>
        <taxon>Gammaproteobacteria</taxon>
        <taxon>Oceanospirillales</taxon>
        <taxon>Halomonadaceae</taxon>
        <taxon>Zymobacter group</taxon>
        <taxon>Zymobacter</taxon>
    </lineage>
</organism>
<evidence type="ECO:0000256" key="2">
    <source>
        <dbReference type="ARBA" id="ARBA00022487"/>
    </source>
</evidence>
<dbReference type="Gene3D" id="3.40.50.1820">
    <property type="entry name" value="alpha/beta hydrolase"/>
    <property type="match status" value="1"/>
</dbReference>
<reference evidence="8 9" key="1">
    <citation type="submission" date="2018-09" db="EMBL/GenBank/DDBJ databases">
        <title>Zymobacter palmae IAM14233 (=T109) whole genome analysis.</title>
        <authorList>
            <person name="Yanase H."/>
        </authorList>
    </citation>
    <scope>NUCLEOTIDE SEQUENCE [LARGE SCALE GENOMIC DNA]</scope>
    <source>
        <strain evidence="8 9">IAM14233</strain>
    </source>
</reference>
<comment type="catalytic activity">
    <reaction evidence="4 7">
        <text>S-formylglutathione + H2O = formate + glutathione + H(+)</text>
        <dbReference type="Rhea" id="RHEA:14961"/>
        <dbReference type="ChEBI" id="CHEBI:15377"/>
        <dbReference type="ChEBI" id="CHEBI:15378"/>
        <dbReference type="ChEBI" id="CHEBI:15740"/>
        <dbReference type="ChEBI" id="CHEBI:57688"/>
        <dbReference type="ChEBI" id="CHEBI:57925"/>
        <dbReference type="EC" id="3.1.2.12"/>
    </reaction>
</comment>
<evidence type="ECO:0000256" key="3">
    <source>
        <dbReference type="ARBA" id="ARBA00022801"/>
    </source>
</evidence>
<dbReference type="GO" id="GO:0052689">
    <property type="term" value="F:carboxylic ester hydrolase activity"/>
    <property type="evidence" value="ECO:0007669"/>
    <property type="project" value="UniProtKB-KW"/>
</dbReference>
<gene>
    <name evidence="8" type="ORF">ZBT109_1180</name>
</gene>
<dbReference type="OrthoDB" id="9782200at2"/>
<dbReference type="InterPro" id="IPR014186">
    <property type="entry name" value="S-formylglutathione_hydrol"/>
</dbReference>
<name>A0A348HE88_9GAMM</name>
<dbReference type="GO" id="GO:0046294">
    <property type="term" value="P:formaldehyde catabolic process"/>
    <property type="evidence" value="ECO:0007669"/>
    <property type="project" value="InterPro"/>
</dbReference>
<dbReference type="Pfam" id="PF00756">
    <property type="entry name" value="Esterase"/>
    <property type="match status" value="1"/>
</dbReference>
<evidence type="ECO:0000256" key="4">
    <source>
        <dbReference type="ARBA" id="ARBA00047590"/>
    </source>
</evidence>